<proteinExistence type="inferred from homology"/>
<dbReference type="PANTHER" id="PTHR32552">
    <property type="entry name" value="FERRICHROME IRON RECEPTOR-RELATED"/>
    <property type="match status" value="1"/>
</dbReference>
<evidence type="ECO:0000256" key="3">
    <source>
        <dbReference type="ARBA" id="ARBA00022452"/>
    </source>
</evidence>
<sequence length="84" mass="9362">MFVHTGAQRIGEMAVDSGNVHTLPAYSLFDAGGGYRLRLGDGRALTLGANVTNLANKKYWTYYQENYLQPGSPRTLSLNTRYDF</sequence>
<dbReference type="PROSITE" id="PS52016">
    <property type="entry name" value="TONB_DEPENDENT_REC_3"/>
    <property type="match status" value="1"/>
</dbReference>
<comment type="caution">
    <text evidence="9">The sequence shown here is derived from an EMBL/GenBank/DDBJ whole genome shotgun (WGS) entry which is preliminary data.</text>
</comment>
<dbReference type="InterPro" id="IPR036942">
    <property type="entry name" value="Beta-barrel_TonB_sf"/>
</dbReference>
<evidence type="ECO:0000256" key="6">
    <source>
        <dbReference type="ARBA" id="ARBA00023237"/>
    </source>
</evidence>
<evidence type="ECO:0000313" key="10">
    <source>
        <dbReference type="Proteomes" id="UP000037551"/>
    </source>
</evidence>
<keyword evidence="4 7" id="KW-0812">Transmembrane</keyword>
<dbReference type="STRING" id="1674920.ACR52_05210"/>
<evidence type="ECO:0000256" key="1">
    <source>
        <dbReference type="ARBA" id="ARBA00004571"/>
    </source>
</evidence>
<dbReference type="PANTHER" id="PTHR32552:SF82">
    <property type="entry name" value="FCUA PROTEIN"/>
    <property type="match status" value="1"/>
</dbReference>
<evidence type="ECO:0000256" key="2">
    <source>
        <dbReference type="ARBA" id="ARBA00022448"/>
    </source>
</evidence>
<dbReference type="GO" id="GO:0015344">
    <property type="term" value="F:siderophore uptake transmembrane transporter activity"/>
    <property type="evidence" value="ECO:0007669"/>
    <property type="project" value="TreeGrafter"/>
</dbReference>
<gene>
    <name evidence="9" type="ORF">ACR52_05210</name>
</gene>
<dbReference type="PROSITE" id="PS01156">
    <property type="entry name" value="TONB_DEPENDENT_REC_2"/>
    <property type="match status" value="1"/>
</dbReference>
<dbReference type="InterPro" id="IPR039426">
    <property type="entry name" value="TonB-dep_rcpt-like"/>
</dbReference>
<dbReference type="EMBL" id="LFMW01000002">
    <property type="protein sequence ID" value="KMT56980.1"/>
    <property type="molecule type" value="Genomic_DNA"/>
</dbReference>
<dbReference type="PATRIC" id="fig|1674920.3.peg.1755"/>
<keyword evidence="6 7" id="KW-0998">Cell outer membrane</keyword>
<keyword evidence="2 7" id="KW-0813">Transport</keyword>
<dbReference type="GO" id="GO:0009279">
    <property type="term" value="C:cell outer membrane"/>
    <property type="evidence" value="ECO:0007669"/>
    <property type="project" value="UniProtKB-SubCell"/>
</dbReference>
<keyword evidence="5 7" id="KW-0472">Membrane</keyword>
<organism evidence="9 10">
    <name type="scientific">Pseudomonas fildesensis</name>
    <dbReference type="NCBI Taxonomy" id="1674920"/>
    <lineage>
        <taxon>Bacteria</taxon>
        <taxon>Pseudomonadati</taxon>
        <taxon>Pseudomonadota</taxon>
        <taxon>Gammaproteobacteria</taxon>
        <taxon>Pseudomonadales</taxon>
        <taxon>Pseudomonadaceae</taxon>
        <taxon>Pseudomonas</taxon>
    </lineage>
</organism>
<dbReference type="AlphaFoldDB" id="A0A0J8G378"/>
<evidence type="ECO:0000256" key="8">
    <source>
        <dbReference type="PROSITE-ProRule" id="PRU10144"/>
    </source>
</evidence>
<dbReference type="SUPFAM" id="SSF56935">
    <property type="entry name" value="Porins"/>
    <property type="match status" value="1"/>
</dbReference>
<evidence type="ECO:0000313" key="9">
    <source>
        <dbReference type="EMBL" id="KMT56980.1"/>
    </source>
</evidence>
<protein>
    <submittedName>
        <fullName evidence="9">Uncharacterized protein</fullName>
    </submittedName>
</protein>
<name>A0A0J8G378_9PSED</name>
<dbReference type="InterPro" id="IPR010917">
    <property type="entry name" value="TonB_rcpt_CS"/>
</dbReference>
<dbReference type="RefSeq" id="WP_048721188.1">
    <property type="nucleotide sequence ID" value="NZ_JBJGXJ010000003.1"/>
</dbReference>
<keyword evidence="3 7" id="KW-1134">Transmembrane beta strand</keyword>
<dbReference type="Proteomes" id="UP000037551">
    <property type="component" value="Unassembled WGS sequence"/>
</dbReference>
<evidence type="ECO:0000256" key="5">
    <source>
        <dbReference type="ARBA" id="ARBA00023136"/>
    </source>
</evidence>
<feature type="short sequence motif" description="TonB C-terminal box" evidence="8">
    <location>
        <begin position="67"/>
        <end position="84"/>
    </location>
</feature>
<reference evidence="9 10" key="1">
    <citation type="submission" date="2015-06" db="EMBL/GenBank/DDBJ databases">
        <title>Draft genome sequence of an Antarctic Pseudomonas sp. strain KG01 with full potential for biotechnological applications.</title>
        <authorList>
            <person name="Pavlov M.S."/>
            <person name="Lira F."/>
            <person name="Martinez J.L."/>
            <person name="Marshall S.H."/>
        </authorList>
    </citation>
    <scope>NUCLEOTIDE SEQUENCE [LARGE SCALE GENOMIC DNA]</scope>
    <source>
        <strain evidence="9 10">KG01</strain>
    </source>
</reference>
<evidence type="ECO:0000256" key="4">
    <source>
        <dbReference type="ARBA" id="ARBA00022692"/>
    </source>
</evidence>
<dbReference type="Gene3D" id="2.40.170.20">
    <property type="entry name" value="TonB-dependent receptor, beta-barrel domain"/>
    <property type="match status" value="1"/>
</dbReference>
<keyword evidence="10" id="KW-1185">Reference proteome</keyword>
<comment type="subcellular location">
    <subcellularLocation>
        <location evidence="1 7">Cell outer membrane</location>
        <topology evidence="1 7">Multi-pass membrane protein</topology>
    </subcellularLocation>
</comment>
<comment type="similarity">
    <text evidence="7">Belongs to the TonB-dependent receptor family.</text>
</comment>
<accession>A0A0J8G378</accession>
<evidence type="ECO:0000256" key="7">
    <source>
        <dbReference type="PROSITE-ProRule" id="PRU01360"/>
    </source>
</evidence>